<comment type="caution">
    <text evidence="2">The sequence shown here is derived from an EMBL/GenBank/DDBJ whole genome shotgun (WGS) entry which is preliminary data.</text>
</comment>
<protein>
    <submittedName>
        <fullName evidence="2">Uncharacterized protein</fullName>
    </submittedName>
</protein>
<evidence type="ECO:0000256" key="1">
    <source>
        <dbReference type="SAM" id="MobiDB-lite"/>
    </source>
</evidence>
<dbReference type="Proteomes" id="UP001295462">
    <property type="component" value="Unassembled WGS sequence"/>
</dbReference>
<accession>A0AAU9QN24</accession>
<gene>
    <name evidence="2" type="ORF">THF1A12_230072</name>
</gene>
<reference evidence="2" key="1">
    <citation type="submission" date="2022-01" db="EMBL/GenBank/DDBJ databases">
        <authorList>
            <person name="Lagorce A."/>
        </authorList>
    </citation>
    <scope>NUCLEOTIDE SEQUENCE</scope>
    <source>
        <strain evidence="2">Th15_F1_A12</strain>
    </source>
</reference>
<name>A0AAU9QN24_9VIBR</name>
<dbReference type="AlphaFoldDB" id="A0AAU9QN24"/>
<sequence length="50" mass="5885">MKYGTDCDEKPQTNTKRLGFLTNILSQKSKPRSQKQKINKNKKSLIFRRS</sequence>
<proteinExistence type="predicted"/>
<organism evidence="2 3">
    <name type="scientific">Vibrio jasicida</name>
    <dbReference type="NCBI Taxonomy" id="766224"/>
    <lineage>
        <taxon>Bacteria</taxon>
        <taxon>Pseudomonadati</taxon>
        <taxon>Pseudomonadota</taxon>
        <taxon>Gammaproteobacteria</taxon>
        <taxon>Vibrionales</taxon>
        <taxon>Vibrionaceae</taxon>
        <taxon>Vibrio</taxon>
    </lineage>
</organism>
<feature type="compositionally biased region" description="Basic residues" evidence="1">
    <location>
        <begin position="29"/>
        <end position="50"/>
    </location>
</feature>
<dbReference type="EMBL" id="CAKMUD010000076">
    <property type="protein sequence ID" value="CAH1591106.1"/>
    <property type="molecule type" value="Genomic_DNA"/>
</dbReference>
<evidence type="ECO:0000313" key="2">
    <source>
        <dbReference type="EMBL" id="CAH1591106.1"/>
    </source>
</evidence>
<evidence type="ECO:0000313" key="3">
    <source>
        <dbReference type="Proteomes" id="UP001295462"/>
    </source>
</evidence>
<feature type="region of interest" description="Disordered" evidence="1">
    <location>
        <begin position="24"/>
        <end position="50"/>
    </location>
</feature>